<feature type="region of interest" description="Disordered" evidence="1">
    <location>
        <begin position="1"/>
        <end position="21"/>
    </location>
</feature>
<keyword evidence="3" id="KW-1185">Reference proteome</keyword>
<sequence>MRKNSSPQTTAHGPRPNSIQNPRVAVVPTRLIGAKAFPWRQSICRTIMASSPFYASINNGFFNRLSLCAFVPIRFWKFVDDGDDGHCTPLESSERRGRSKMVWLWPLHSGRLCSIWTAPFRPYGLCESEMEQCSTAVVWTEWKKHCLSSRECLQEGTCNNNICGAPTPSTFQFLVFQSALELCISDHALIKLELRPPVEIQLHHNNEFIIARSKK</sequence>
<dbReference type="Proteomes" id="UP001642487">
    <property type="component" value="Chromosome 10"/>
</dbReference>
<gene>
    <name evidence="2" type="ORF">CITCOLO1_LOCUS3871</name>
</gene>
<name>A0ABP0XXV4_9ROSI</name>
<accession>A0ABP0XXV4</accession>
<proteinExistence type="predicted"/>
<reference evidence="2 3" key="1">
    <citation type="submission" date="2024-03" db="EMBL/GenBank/DDBJ databases">
        <authorList>
            <person name="Gkanogiannis A."/>
            <person name="Becerra Lopez-Lavalle L."/>
        </authorList>
    </citation>
    <scope>NUCLEOTIDE SEQUENCE [LARGE SCALE GENOMIC DNA]</scope>
</reference>
<dbReference type="EMBL" id="OZ021744">
    <property type="protein sequence ID" value="CAK9312191.1"/>
    <property type="molecule type" value="Genomic_DNA"/>
</dbReference>
<evidence type="ECO:0000256" key="1">
    <source>
        <dbReference type="SAM" id="MobiDB-lite"/>
    </source>
</evidence>
<organism evidence="2 3">
    <name type="scientific">Citrullus colocynthis</name>
    <name type="common">colocynth</name>
    <dbReference type="NCBI Taxonomy" id="252529"/>
    <lineage>
        <taxon>Eukaryota</taxon>
        <taxon>Viridiplantae</taxon>
        <taxon>Streptophyta</taxon>
        <taxon>Embryophyta</taxon>
        <taxon>Tracheophyta</taxon>
        <taxon>Spermatophyta</taxon>
        <taxon>Magnoliopsida</taxon>
        <taxon>eudicotyledons</taxon>
        <taxon>Gunneridae</taxon>
        <taxon>Pentapetalae</taxon>
        <taxon>rosids</taxon>
        <taxon>fabids</taxon>
        <taxon>Cucurbitales</taxon>
        <taxon>Cucurbitaceae</taxon>
        <taxon>Benincaseae</taxon>
        <taxon>Citrullus</taxon>
    </lineage>
</organism>
<protein>
    <submittedName>
        <fullName evidence="2">Uncharacterized protein</fullName>
    </submittedName>
</protein>
<evidence type="ECO:0000313" key="2">
    <source>
        <dbReference type="EMBL" id="CAK9312191.1"/>
    </source>
</evidence>
<evidence type="ECO:0000313" key="3">
    <source>
        <dbReference type="Proteomes" id="UP001642487"/>
    </source>
</evidence>